<evidence type="ECO:0000313" key="1">
    <source>
        <dbReference type="EMBL" id="KKL15196.1"/>
    </source>
</evidence>
<dbReference type="EMBL" id="LAZR01040154">
    <property type="protein sequence ID" value="KKL15196.1"/>
    <property type="molecule type" value="Genomic_DNA"/>
</dbReference>
<proteinExistence type="predicted"/>
<comment type="caution">
    <text evidence="1">The sequence shown here is derived from an EMBL/GenBank/DDBJ whole genome shotgun (WGS) entry which is preliminary data.</text>
</comment>
<organism evidence="1">
    <name type="scientific">marine sediment metagenome</name>
    <dbReference type="NCBI Taxonomy" id="412755"/>
    <lineage>
        <taxon>unclassified sequences</taxon>
        <taxon>metagenomes</taxon>
        <taxon>ecological metagenomes</taxon>
    </lineage>
</organism>
<name>A0A0F9DBV0_9ZZZZ</name>
<sequence>MLHDEWPKDTVGLEPCPMPYDIESFTVEHGIYKGILVHRWQIGDTIDWCIMAVEGGTDGLNIDYGRRNEHADCSVESPSIGNGATCLVGSNFGPFAAIDTAWDNPSSEVQYKITEVPRV</sequence>
<protein>
    <submittedName>
        <fullName evidence="1">Uncharacterized protein</fullName>
    </submittedName>
</protein>
<reference evidence="1" key="1">
    <citation type="journal article" date="2015" name="Nature">
        <title>Complex archaea that bridge the gap between prokaryotes and eukaryotes.</title>
        <authorList>
            <person name="Spang A."/>
            <person name="Saw J.H."/>
            <person name="Jorgensen S.L."/>
            <person name="Zaremba-Niedzwiedzka K."/>
            <person name="Martijn J."/>
            <person name="Lind A.E."/>
            <person name="van Eijk R."/>
            <person name="Schleper C."/>
            <person name="Guy L."/>
            <person name="Ettema T.J."/>
        </authorList>
    </citation>
    <scope>NUCLEOTIDE SEQUENCE</scope>
</reference>
<gene>
    <name evidence="1" type="ORF">LCGC14_2508040</name>
</gene>
<dbReference type="AlphaFoldDB" id="A0A0F9DBV0"/>
<accession>A0A0F9DBV0</accession>